<name>A0A9P5GFH5_PENCR</name>
<evidence type="ECO:0000313" key="1">
    <source>
        <dbReference type="EMBL" id="KAF7521619.1"/>
    </source>
</evidence>
<gene>
    <name evidence="1" type="ORF">PCG10_008234</name>
</gene>
<dbReference type="EMBL" id="JAAOZQ010000061">
    <property type="protein sequence ID" value="KAF7521619.1"/>
    <property type="molecule type" value="Genomic_DNA"/>
</dbReference>
<dbReference type="Proteomes" id="UP000701341">
    <property type="component" value="Unassembled WGS sequence"/>
</dbReference>
<reference evidence="1" key="1">
    <citation type="submission" date="2020-02" db="EMBL/GenBank/DDBJ databases">
        <authorList>
            <person name="Lichtner F.J."/>
        </authorList>
    </citation>
    <scope>NUCLEOTIDE SEQUENCE</scope>
    <source>
        <strain evidence="1">G10</strain>
    </source>
</reference>
<accession>A0A9P5GFH5</accession>
<comment type="caution">
    <text evidence="1">The sequence shown here is derived from an EMBL/GenBank/DDBJ whole genome shotgun (WGS) entry which is preliminary data.</text>
</comment>
<sequence length="140" mass="15497">MADSLLVATVSAWASNVRLPSQVNRFESLVCDPVQALPKDPSGYEGGVPVHNVACGRSAAPTHTQVVRTVSNMTGLVHILHRRGPSDATEISGDMGNMWNMWNMGKKIYGVLHRWDLETLMLHFRKTIQCLLDTAYCHPI</sequence>
<proteinExistence type="predicted"/>
<keyword evidence="2" id="KW-1185">Reference proteome</keyword>
<evidence type="ECO:0000313" key="2">
    <source>
        <dbReference type="Proteomes" id="UP000701341"/>
    </source>
</evidence>
<dbReference type="AlphaFoldDB" id="A0A9P5GFH5"/>
<protein>
    <submittedName>
        <fullName evidence="1">Uncharacterized protein</fullName>
    </submittedName>
</protein>
<organism evidence="1 2">
    <name type="scientific">Penicillium crustosum</name>
    <name type="common">Blue mold fungus</name>
    <dbReference type="NCBI Taxonomy" id="36656"/>
    <lineage>
        <taxon>Eukaryota</taxon>
        <taxon>Fungi</taxon>
        <taxon>Dikarya</taxon>
        <taxon>Ascomycota</taxon>
        <taxon>Pezizomycotina</taxon>
        <taxon>Eurotiomycetes</taxon>
        <taxon>Eurotiomycetidae</taxon>
        <taxon>Eurotiales</taxon>
        <taxon>Aspergillaceae</taxon>
        <taxon>Penicillium</taxon>
    </lineage>
</organism>